<dbReference type="RefSeq" id="WP_025767481.1">
    <property type="nucleotide sequence ID" value="NZ_CP017893.1"/>
</dbReference>
<evidence type="ECO:0000313" key="1">
    <source>
        <dbReference type="EMBL" id="ARP21824.1"/>
    </source>
</evidence>
<geneLocation type="plasmid" evidence="1">
    <name>pL289</name>
</geneLocation>
<dbReference type="AlphaFoldDB" id="A0A1W6V9J5"/>
<name>A0A1W6V9J5_VIBAL</name>
<organism evidence="1">
    <name type="scientific">Vibrio alginolyticus</name>
    <dbReference type="NCBI Taxonomy" id="663"/>
    <lineage>
        <taxon>Bacteria</taxon>
        <taxon>Pseudomonadati</taxon>
        <taxon>Pseudomonadota</taxon>
        <taxon>Gammaproteobacteria</taxon>
        <taxon>Vibrionales</taxon>
        <taxon>Vibrionaceae</taxon>
        <taxon>Vibrio</taxon>
    </lineage>
</organism>
<reference evidence="1" key="1">
    <citation type="submission" date="2016-10" db="EMBL/GenBank/DDBJ databases">
        <title>The High Quality Genome of Vibrio alginolyticus K01M1.</title>
        <authorList>
            <person name="Wendling C."/>
            <person name="Chibani C.M."/>
            <person name="Hertel R."/>
            <person name="Sproer C."/>
            <person name="Bunk B."/>
            <person name="Overmann J."/>
            <person name="Roth O."/>
            <person name="Liesegang H."/>
        </authorList>
    </citation>
    <scope>NUCLEOTIDE SEQUENCE</scope>
    <source>
        <strain evidence="1">K05K4</strain>
        <plasmid evidence="1">pL289</plasmid>
    </source>
</reference>
<sequence>MRKESSGSNYTDVEKLIKGLSVEERLIFGLNVKSLLSKRGMTNKAIALLLDIPAVTVTHIATGERPAPTSFILNFVNYEKLTPESIKSLCKPPAFTEKLIKMLINEDIDDVNTALVLLERKQKAKGTDKKSAKGNTTVDQCT</sequence>
<dbReference type="EMBL" id="CP017904">
    <property type="protein sequence ID" value="ARP21824.1"/>
    <property type="molecule type" value="Genomic_DNA"/>
</dbReference>
<proteinExistence type="predicted"/>
<keyword evidence="1" id="KW-0614">Plasmid</keyword>
<accession>A0A1W6V9J5</accession>
<protein>
    <submittedName>
        <fullName evidence="1">Uncharacterized protein</fullName>
    </submittedName>
</protein>
<gene>
    <name evidence="1" type="ORF">K05K4_51220</name>
</gene>